<evidence type="ECO:0000256" key="1">
    <source>
        <dbReference type="ARBA" id="ARBA00011046"/>
    </source>
</evidence>
<accession>A0ABD4XFW9</accession>
<dbReference type="InterPro" id="IPR036390">
    <property type="entry name" value="WH_DNA-bd_sf"/>
</dbReference>
<evidence type="ECO:0000256" key="4">
    <source>
        <dbReference type="ARBA" id="ARBA00023163"/>
    </source>
</evidence>
<evidence type="ECO:0000313" key="5">
    <source>
        <dbReference type="EMBL" id="MDF8370194.1"/>
    </source>
</evidence>
<evidence type="ECO:0000256" key="2">
    <source>
        <dbReference type="ARBA" id="ARBA00023015"/>
    </source>
</evidence>
<dbReference type="SUPFAM" id="SSF46785">
    <property type="entry name" value="Winged helix' DNA-binding domain"/>
    <property type="match status" value="1"/>
</dbReference>
<dbReference type="InterPro" id="IPR014071">
    <property type="entry name" value="Cu_transp_CopY/TcrY"/>
</dbReference>
<keyword evidence="4" id="KW-0804">Transcription</keyword>
<comment type="similarity">
    <text evidence="1">Belongs to the BlaI transcriptional regulatory family.</text>
</comment>
<gene>
    <name evidence="5" type="ORF">G9403_00775</name>
</gene>
<dbReference type="InterPro" id="IPR005650">
    <property type="entry name" value="BlaI_family"/>
</dbReference>
<name>A0ABD4XFW9_WEIPA</name>
<sequence>MAQAKEMSTAEWELMRVVWTLHEASSSDIIMAIHGKKDWTESTIKTLLRRLVQKEVLTTRKEGRKFIYQPLIGEDDAMDQMTTEVFSRLCRMKKGRTLAKLVANTTLSQSDIKALQKVLAEKLQTAPETVACDCIAPMSCEQCENDSVMA</sequence>
<dbReference type="AlphaFoldDB" id="A0ABD4XFW9"/>
<proteinExistence type="inferred from homology"/>
<comment type="caution">
    <text evidence="5">The sequence shown here is derived from an EMBL/GenBank/DDBJ whole genome shotgun (WGS) entry which is preliminary data.</text>
</comment>
<dbReference type="InterPro" id="IPR036388">
    <property type="entry name" value="WH-like_DNA-bd_sf"/>
</dbReference>
<dbReference type="RefSeq" id="WP_150191501.1">
    <property type="nucleotide sequence ID" value="NZ_CAXLJE010000001.1"/>
</dbReference>
<protein>
    <submittedName>
        <fullName evidence="5">CopY/TcrY family copper transport repressor</fullName>
    </submittedName>
</protein>
<dbReference type="PIRSF" id="PIRSF019455">
    <property type="entry name" value="CopR_AtkY"/>
    <property type="match status" value="1"/>
</dbReference>
<dbReference type="Proteomes" id="UP001215461">
    <property type="component" value="Unassembled WGS sequence"/>
</dbReference>
<reference evidence="5 6" key="1">
    <citation type="submission" date="2020-03" db="EMBL/GenBank/DDBJ databases">
        <title>Comparative genomics of Weissella paramesenteroides.</title>
        <authorList>
            <person name="Kant R."/>
            <person name="Takala T."/>
            <person name="Saris P."/>
        </authorList>
    </citation>
    <scope>NUCLEOTIDE SEQUENCE [LARGE SCALE GENOMIC DNA]</scope>
    <source>
        <strain evidence="5 6">SJ27-4</strain>
    </source>
</reference>
<dbReference type="Pfam" id="PF03965">
    <property type="entry name" value="Penicillinase_R"/>
    <property type="match status" value="1"/>
</dbReference>
<dbReference type="NCBIfam" id="TIGR02698">
    <property type="entry name" value="CopY_TcrY"/>
    <property type="match status" value="1"/>
</dbReference>
<dbReference type="EMBL" id="JAANXN010000001">
    <property type="protein sequence ID" value="MDF8370194.1"/>
    <property type="molecule type" value="Genomic_DNA"/>
</dbReference>
<evidence type="ECO:0000313" key="6">
    <source>
        <dbReference type="Proteomes" id="UP001215461"/>
    </source>
</evidence>
<keyword evidence="3" id="KW-0238">DNA-binding</keyword>
<organism evidence="5 6">
    <name type="scientific">Weissella paramesenteroides</name>
    <name type="common">Leuconostoc paramesenteroides</name>
    <dbReference type="NCBI Taxonomy" id="1249"/>
    <lineage>
        <taxon>Bacteria</taxon>
        <taxon>Bacillati</taxon>
        <taxon>Bacillota</taxon>
        <taxon>Bacilli</taxon>
        <taxon>Lactobacillales</taxon>
        <taxon>Lactobacillaceae</taxon>
        <taxon>Weissella</taxon>
    </lineage>
</organism>
<dbReference type="Gene3D" id="1.10.10.10">
    <property type="entry name" value="Winged helix-like DNA-binding domain superfamily/Winged helix DNA-binding domain"/>
    <property type="match status" value="1"/>
</dbReference>
<dbReference type="GO" id="GO:0003677">
    <property type="term" value="F:DNA binding"/>
    <property type="evidence" value="ECO:0007669"/>
    <property type="project" value="UniProtKB-KW"/>
</dbReference>
<keyword evidence="2" id="KW-0805">Transcription regulation</keyword>
<evidence type="ECO:0000256" key="3">
    <source>
        <dbReference type="ARBA" id="ARBA00023125"/>
    </source>
</evidence>